<dbReference type="Proteomes" id="UP000242715">
    <property type="component" value="Unassembled WGS sequence"/>
</dbReference>
<proteinExistence type="predicted"/>
<evidence type="ECO:0000313" key="4">
    <source>
        <dbReference type="Proteomes" id="UP000242715"/>
    </source>
</evidence>
<name>A0A2Z6P6X8_TRISU</name>
<feature type="domain" description="DEAD-box helicase OB fold" evidence="2">
    <location>
        <begin position="26"/>
        <end position="125"/>
    </location>
</feature>
<dbReference type="AlphaFoldDB" id="A0A2Z6P6X8"/>
<keyword evidence="1" id="KW-0547">Nucleotide-binding</keyword>
<dbReference type="OrthoDB" id="10253254at2759"/>
<reference evidence="4" key="1">
    <citation type="journal article" date="2017" name="Front. Plant Sci.">
        <title>Climate Clever Clovers: New Paradigm to Reduce the Environmental Footprint of Ruminants by Breeding Low Methanogenic Forages Utilizing Haplotype Variation.</title>
        <authorList>
            <person name="Kaur P."/>
            <person name="Appels R."/>
            <person name="Bayer P.E."/>
            <person name="Keeble-Gagnere G."/>
            <person name="Wang J."/>
            <person name="Hirakawa H."/>
            <person name="Shirasawa K."/>
            <person name="Vercoe P."/>
            <person name="Stefanova K."/>
            <person name="Durmic Z."/>
            <person name="Nichols P."/>
            <person name="Revell C."/>
            <person name="Isobe S.N."/>
            <person name="Edwards D."/>
            <person name="Erskine W."/>
        </authorList>
    </citation>
    <scope>NUCLEOTIDE SEQUENCE [LARGE SCALE GENOMIC DNA]</scope>
    <source>
        <strain evidence="4">cv. Daliak</strain>
    </source>
</reference>
<organism evidence="3 4">
    <name type="scientific">Trifolium subterraneum</name>
    <name type="common">Subterranean clover</name>
    <dbReference type="NCBI Taxonomy" id="3900"/>
    <lineage>
        <taxon>Eukaryota</taxon>
        <taxon>Viridiplantae</taxon>
        <taxon>Streptophyta</taxon>
        <taxon>Embryophyta</taxon>
        <taxon>Tracheophyta</taxon>
        <taxon>Spermatophyta</taxon>
        <taxon>Magnoliopsida</taxon>
        <taxon>eudicotyledons</taxon>
        <taxon>Gunneridae</taxon>
        <taxon>Pentapetalae</taxon>
        <taxon>rosids</taxon>
        <taxon>fabids</taxon>
        <taxon>Fabales</taxon>
        <taxon>Fabaceae</taxon>
        <taxon>Papilionoideae</taxon>
        <taxon>50 kb inversion clade</taxon>
        <taxon>NPAAA clade</taxon>
        <taxon>Hologalegina</taxon>
        <taxon>IRL clade</taxon>
        <taxon>Trifolieae</taxon>
        <taxon>Trifolium</taxon>
    </lineage>
</organism>
<accession>A0A2Z6P6X8</accession>
<keyword evidence="4" id="KW-1185">Reference proteome</keyword>
<feature type="non-terminal residue" evidence="3">
    <location>
        <position position="1"/>
    </location>
</feature>
<sequence length="219" mass="24862">TLEDVEYAWRVSSAHYPPPLVEERLICQSICAGWADRVAKRIPISSRVAEGGTITRAGRYQSCMVDESIFLHRWSSVSTARPEFLVYNELLETKRPNKEGETSAKRAYMHGVTSVDPSWLVENAKSSCSFSPPLEDPRPFYDAQADQVKCWVIPTFGRFCWVLPKHSMPISNVELRVQVFAYALLEGQVCPCLKSVRKYMSAPPESILRRESFGQKRKG</sequence>
<keyword evidence="1" id="KW-0067">ATP-binding</keyword>
<keyword evidence="1" id="KW-0378">Hydrolase</keyword>
<evidence type="ECO:0000256" key="1">
    <source>
        <dbReference type="ARBA" id="ARBA00022806"/>
    </source>
</evidence>
<dbReference type="Pfam" id="PF07717">
    <property type="entry name" value="OB_NTP_bind"/>
    <property type="match status" value="1"/>
</dbReference>
<evidence type="ECO:0000313" key="3">
    <source>
        <dbReference type="EMBL" id="GAU51526.1"/>
    </source>
</evidence>
<dbReference type="GO" id="GO:0004386">
    <property type="term" value="F:helicase activity"/>
    <property type="evidence" value="ECO:0007669"/>
    <property type="project" value="UniProtKB-KW"/>
</dbReference>
<dbReference type="EMBL" id="DF975197">
    <property type="protein sequence ID" value="GAU51526.1"/>
    <property type="molecule type" value="Genomic_DNA"/>
</dbReference>
<keyword evidence="1" id="KW-0347">Helicase</keyword>
<protein>
    <recommendedName>
        <fullName evidence="2">DEAD-box helicase OB fold domain-containing protein</fullName>
    </recommendedName>
</protein>
<evidence type="ECO:0000259" key="2">
    <source>
        <dbReference type="Pfam" id="PF07717"/>
    </source>
</evidence>
<gene>
    <name evidence="3" type="ORF">TSUD_413900</name>
</gene>
<dbReference type="InterPro" id="IPR011709">
    <property type="entry name" value="DEAD-box_helicase_OB_fold"/>
</dbReference>